<sequence>MDVIALSSDEELPDIKLSPIFVFPKISMNALPGPLKVDLSTKSGHLTFLHELKKFRGKRVPEDGLMEWILKLTVTRNHPVILRNRDKIQHFSKRQLSRWVSRSFSKQRDRFVEDKCPVSLDRSIDYFICGILSCIMVIILMGTYGLDFLEGKGFLSERKIGYIRVLRQVLYLLLS</sequence>
<keyword evidence="1" id="KW-0472">Membrane</keyword>
<dbReference type="Proteomes" id="UP000290900">
    <property type="component" value="Unassembled WGS sequence"/>
</dbReference>
<gene>
    <name evidence="2" type="ORF">BRENAR_LOCUS947</name>
</gene>
<evidence type="ECO:0000256" key="1">
    <source>
        <dbReference type="SAM" id="Phobius"/>
    </source>
</evidence>
<keyword evidence="3" id="KW-1185">Reference proteome</keyword>
<dbReference type="InParanoid" id="A0A448YH07"/>
<dbReference type="EMBL" id="CAACVR010000002">
    <property type="protein sequence ID" value="VEU20212.1"/>
    <property type="molecule type" value="Genomic_DNA"/>
</dbReference>
<dbReference type="AlphaFoldDB" id="A0A448YH07"/>
<feature type="transmembrane region" description="Helical" evidence="1">
    <location>
        <begin position="124"/>
        <end position="149"/>
    </location>
</feature>
<name>A0A448YH07_BRENA</name>
<proteinExistence type="predicted"/>
<reference evidence="2 3" key="1">
    <citation type="submission" date="2018-12" db="EMBL/GenBank/DDBJ databases">
        <authorList>
            <person name="Tiukova I."/>
            <person name="Dainat J."/>
        </authorList>
    </citation>
    <scope>NUCLEOTIDE SEQUENCE [LARGE SCALE GENOMIC DNA]</scope>
</reference>
<keyword evidence="1" id="KW-0812">Transmembrane</keyword>
<evidence type="ECO:0000313" key="3">
    <source>
        <dbReference type="Proteomes" id="UP000290900"/>
    </source>
</evidence>
<protein>
    <submittedName>
        <fullName evidence="2">DEKNAAC100936</fullName>
    </submittedName>
</protein>
<accession>A0A448YH07</accession>
<organism evidence="2 3">
    <name type="scientific">Brettanomyces naardenensis</name>
    <name type="common">Yeast</name>
    <dbReference type="NCBI Taxonomy" id="13370"/>
    <lineage>
        <taxon>Eukaryota</taxon>
        <taxon>Fungi</taxon>
        <taxon>Dikarya</taxon>
        <taxon>Ascomycota</taxon>
        <taxon>Saccharomycotina</taxon>
        <taxon>Pichiomycetes</taxon>
        <taxon>Pichiales</taxon>
        <taxon>Pichiaceae</taxon>
        <taxon>Brettanomyces</taxon>
    </lineage>
</organism>
<keyword evidence="1" id="KW-1133">Transmembrane helix</keyword>
<evidence type="ECO:0000313" key="2">
    <source>
        <dbReference type="EMBL" id="VEU20212.1"/>
    </source>
</evidence>